<dbReference type="PIRSF" id="PIRSF034303">
    <property type="entry name" value="DUF1694"/>
    <property type="match status" value="1"/>
</dbReference>
<keyword evidence="2" id="KW-1185">Reference proteome</keyword>
<gene>
    <name evidence="1" type="ORF">MOO47_04445</name>
</gene>
<dbReference type="Gene3D" id="3.30.1330.30">
    <property type="match status" value="1"/>
</dbReference>
<dbReference type="InterPro" id="IPR012543">
    <property type="entry name" value="DUF1694"/>
</dbReference>
<dbReference type="InterPro" id="IPR029064">
    <property type="entry name" value="Ribosomal_eL30-like_sf"/>
</dbReference>
<dbReference type="Proteomes" id="UP000831947">
    <property type="component" value="Chromosome"/>
</dbReference>
<dbReference type="EMBL" id="CP093365">
    <property type="protein sequence ID" value="UQS83039.1"/>
    <property type="molecule type" value="Genomic_DNA"/>
</dbReference>
<protein>
    <submittedName>
        <fullName evidence="1">YueI family protein</fullName>
    </submittedName>
</protein>
<organism evidence="1 2">
    <name type="scientific">Bombilactobacillus thymidiniphilus</name>
    <dbReference type="NCBI Taxonomy" id="2923363"/>
    <lineage>
        <taxon>Bacteria</taxon>
        <taxon>Bacillati</taxon>
        <taxon>Bacillota</taxon>
        <taxon>Bacilli</taxon>
        <taxon>Lactobacillales</taxon>
        <taxon>Lactobacillaceae</taxon>
        <taxon>Bombilactobacillus</taxon>
    </lineage>
</organism>
<evidence type="ECO:0000313" key="1">
    <source>
        <dbReference type="EMBL" id="UQS83039.1"/>
    </source>
</evidence>
<name>A0ABY4PBL7_9LACO</name>
<dbReference type="Pfam" id="PF07997">
    <property type="entry name" value="DUF1694"/>
    <property type="match status" value="1"/>
</dbReference>
<proteinExistence type="predicted"/>
<accession>A0ABY4PBL7</accession>
<sequence>MMTSVEDYLKQNVFGKPQLKPDERKKFLGNFQERVALALTVAQTNNLANLPMVEKVMQRNPQYHLYLNGRLNDKARQAVIKLAVQNNFAFTIMEQANMRTATKDLSDQDMGLVIADDHQAIKKPVLL</sequence>
<dbReference type="SUPFAM" id="SSF160515">
    <property type="entry name" value="YueI-like"/>
    <property type="match status" value="1"/>
</dbReference>
<reference evidence="1 2" key="1">
    <citation type="journal article" date="2022" name="Int. J. Syst. Evol. Microbiol.">
        <title>Apilactobacillus apisilvae sp. nov., Nicolia spurrieriana gen. nov. sp. nov., Bombilactobacillus folatiphilus sp. nov. and Bombilactobacillus thymidiniphilus sp. nov., four new lactic acid bacterial isolates from stingless bees Tetragonula carbonaria and Austroplebeia australis.</title>
        <authorList>
            <person name="Oliphant S.A."/>
            <person name="Watson-Haigh N.S."/>
            <person name="Sumby K.M."/>
            <person name="Gardner J."/>
            <person name="Groom S."/>
            <person name="Jiranek V."/>
        </authorList>
    </citation>
    <scope>NUCLEOTIDE SEQUENCE [LARGE SCALE GENOMIC DNA]</scope>
    <source>
        <strain evidence="1 2">SG4_A1</strain>
    </source>
</reference>
<evidence type="ECO:0000313" key="2">
    <source>
        <dbReference type="Proteomes" id="UP000831947"/>
    </source>
</evidence>
<dbReference type="RefSeq" id="WP_249512266.1">
    <property type="nucleotide sequence ID" value="NZ_CP093365.1"/>
</dbReference>